<feature type="transmembrane region" description="Helical" evidence="1">
    <location>
        <begin position="96"/>
        <end position="120"/>
    </location>
</feature>
<dbReference type="EMBL" id="MGAT01000011">
    <property type="protein sequence ID" value="OGK52892.1"/>
    <property type="molecule type" value="Genomic_DNA"/>
</dbReference>
<feature type="transmembrane region" description="Helical" evidence="1">
    <location>
        <begin position="187"/>
        <end position="209"/>
    </location>
</feature>
<proteinExistence type="predicted"/>
<accession>A0A1F7JBB7</accession>
<feature type="transmembrane region" description="Helical" evidence="1">
    <location>
        <begin position="37"/>
        <end position="58"/>
    </location>
</feature>
<feature type="transmembrane region" description="Helical" evidence="1">
    <location>
        <begin position="422"/>
        <end position="444"/>
    </location>
</feature>
<keyword evidence="1" id="KW-0812">Transmembrane</keyword>
<evidence type="ECO:0000256" key="1">
    <source>
        <dbReference type="SAM" id="Phobius"/>
    </source>
</evidence>
<dbReference type="PANTHER" id="PTHR10790">
    <property type="entry name" value="TPR-DOMAIN CONTAINING PROTEIN"/>
    <property type="match status" value="1"/>
</dbReference>
<feature type="transmembrane region" description="Helical" evidence="1">
    <location>
        <begin position="215"/>
        <end position="235"/>
    </location>
</feature>
<evidence type="ECO:0000313" key="2">
    <source>
        <dbReference type="EMBL" id="OGK52892.1"/>
    </source>
</evidence>
<dbReference type="Pfam" id="PF10060">
    <property type="entry name" value="DUF2298"/>
    <property type="match status" value="2"/>
</dbReference>
<feature type="transmembrane region" description="Helical" evidence="1">
    <location>
        <begin position="363"/>
        <end position="381"/>
    </location>
</feature>
<feature type="transmembrane region" description="Helical" evidence="1">
    <location>
        <begin position="303"/>
        <end position="321"/>
    </location>
</feature>
<dbReference type="AlphaFoldDB" id="A0A1F7JBB7"/>
<keyword evidence="1" id="KW-1133">Transmembrane helix</keyword>
<reference evidence="2 3" key="1">
    <citation type="journal article" date="2016" name="Nat. Commun.">
        <title>Thousands of microbial genomes shed light on interconnected biogeochemical processes in an aquifer system.</title>
        <authorList>
            <person name="Anantharaman K."/>
            <person name="Brown C.T."/>
            <person name="Hug L.A."/>
            <person name="Sharon I."/>
            <person name="Castelle C.J."/>
            <person name="Probst A.J."/>
            <person name="Thomas B.C."/>
            <person name="Singh A."/>
            <person name="Wilkins M.J."/>
            <person name="Karaoz U."/>
            <person name="Brodie E.L."/>
            <person name="Williams K.H."/>
            <person name="Hubbard S.S."/>
            <person name="Banfield J.F."/>
        </authorList>
    </citation>
    <scope>NUCLEOTIDE SEQUENCE [LARGE SCALE GENOMIC DNA]</scope>
</reference>
<feature type="transmembrane region" description="Helical" evidence="1">
    <location>
        <begin position="6"/>
        <end position="25"/>
    </location>
</feature>
<feature type="transmembrane region" description="Helical" evidence="1">
    <location>
        <begin position="456"/>
        <end position="476"/>
    </location>
</feature>
<evidence type="ECO:0000313" key="3">
    <source>
        <dbReference type="Proteomes" id="UP000178857"/>
    </source>
</evidence>
<dbReference type="Proteomes" id="UP000178857">
    <property type="component" value="Unassembled WGS sequence"/>
</dbReference>
<dbReference type="PANTHER" id="PTHR10790:SF51">
    <property type="entry name" value="TETRATRICOPEPTIDE REPEAT PROTEIN"/>
    <property type="match status" value="1"/>
</dbReference>
<feature type="transmembrane region" description="Helical" evidence="1">
    <location>
        <begin position="162"/>
        <end position="180"/>
    </location>
</feature>
<dbReference type="STRING" id="1802069.A2970_00345"/>
<evidence type="ECO:0008006" key="4">
    <source>
        <dbReference type="Google" id="ProtNLM"/>
    </source>
</evidence>
<gene>
    <name evidence="2" type="ORF">A2970_00345</name>
</gene>
<dbReference type="InterPro" id="IPR018746">
    <property type="entry name" value="DUF2298"/>
</dbReference>
<feature type="transmembrane region" description="Helical" evidence="1">
    <location>
        <begin position="64"/>
        <end position="84"/>
    </location>
</feature>
<feature type="transmembrane region" description="Helical" evidence="1">
    <location>
        <begin position="333"/>
        <end position="356"/>
    </location>
</feature>
<keyword evidence="1" id="KW-0472">Membrane</keyword>
<protein>
    <recommendedName>
        <fullName evidence="4">YYY membrane protein</fullName>
    </recommendedName>
</protein>
<organism evidence="2 3">
    <name type="scientific">Candidatus Roizmanbacteria bacterium RIFCSPLOWO2_01_FULL_44_13</name>
    <dbReference type="NCBI Taxonomy" id="1802069"/>
    <lineage>
        <taxon>Bacteria</taxon>
        <taxon>Candidatus Roizmaniibacteriota</taxon>
    </lineage>
</organism>
<comment type="caution">
    <text evidence="2">The sequence shown here is derived from an EMBL/GenBank/DDBJ whole genome shotgun (WGS) entry which is preliminary data.</text>
</comment>
<sequence>MDWLFASLNYYIYILVVGVAFFPLARRIFSRFSFDSGYPFAKVLAILLVSYATYVLGTLKILPFARWSIFLTIGIFALINYLIFERSREKFSTSSNYKLLSVIIFEEFLFLISFLFWAFVRSQEPSIQSLEKFMDFGFMNSILRSDYFPPADIWYAPLPINYYYFGHLTGAFLIRLTGVVPAVGYNLILATIFGLAVTQVFSLIANIIMTYQPKIKRALLIIFGLLGAFIVNLGGNLHTIYVFTRGYPNESTPTPFWQILSGYNPLQYWYPNATRFIPFTIHEFPSYSYVVADLHGHVFDIPFVLLTLGILFLIFTGKWSWKWPVFLGFLTAVHYMTNAFDGPIYILLAVLVLFFLLKWSLRFIFSLVIIFVSFIVFSLPFSSHFTPFISGIGLNCAPNFLLDLGRIGPFLFERGNCQASPFWMLFILWGFFWISFVLFIFARSKATKQIQSLDKFFLILFSFGTFLIIIPEFFYIKDIYPAHFRANTMFKLGYQAFMMMGIASTVTFFKIKELKIKWKRVLLTGIWIFFAFFVVIYPIFSIPSYYGALDRTPNLDGANWFTTSYPEDREIVDYLNAEVFGQPVILEAQGDSYTDYERISAFTGLPTVAGWWVHEWLWRGSSDVVGERIPEVSALYESNSIEETTSLIEKYQIKYVIISRLERQKYPNLNEEKFSKIGRLLLRSTNGFGALYQVN</sequence>
<feature type="transmembrane region" description="Helical" evidence="1">
    <location>
        <begin position="521"/>
        <end position="540"/>
    </location>
</feature>
<name>A0A1F7JBB7_9BACT</name>
<feature type="transmembrane region" description="Helical" evidence="1">
    <location>
        <begin position="488"/>
        <end position="509"/>
    </location>
</feature>